<dbReference type="EMBL" id="VUJX02000018">
    <property type="protein sequence ID" value="KAL0929349.1"/>
    <property type="molecule type" value="Genomic_DNA"/>
</dbReference>
<keyword evidence="2" id="KW-1185">Reference proteome</keyword>
<dbReference type="Proteomes" id="UP000805649">
    <property type="component" value="Unassembled WGS sequence"/>
</dbReference>
<gene>
    <name evidence="1" type="ORF">CTRU02_215705</name>
</gene>
<accession>A0ACC3YBX8</accession>
<reference evidence="1 2" key="1">
    <citation type="journal article" date="2020" name="Phytopathology">
        <title>Genome Sequence Resources of Colletotrichum truncatum, C. plurivorum, C. musicola, and C. sojae: Four Species Pathogenic to Soybean (Glycine max).</title>
        <authorList>
            <person name="Rogerio F."/>
            <person name="Boufleur T.R."/>
            <person name="Ciampi-Guillardi M."/>
            <person name="Sukno S.A."/>
            <person name="Thon M.R."/>
            <person name="Massola Junior N.S."/>
            <person name="Baroncelli R."/>
        </authorList>
    </citation>
    <scope>NUCLEOTIDE SEQUENCE [LARGE SCALE GENOMIC DNA]</scope>
    <source>
        <strain evidence="1 2">CMES1059</strain>
    </source>
</reference>
<protein>
    <submittedName>
        <fullName evidence="1">Uncharacterized protein</fullName>
    </submittedName>
</protein>
<organism evidence="1 2">
    <name type="scientific">Colletotrichum truncatum</name>
    <name type="common">Anthracnose fungus</name>
    <name type="synonym">Colletotrichum capsici</name>
    <dbReference type="NCBI Taxonomy" id="5467"/>
    <lineage>
        <taxon>Eukaryota</taxon>
        <taxon>Fungi</taxon>
        <taxon>Dikarya</taxon>
        <taxon>Ascomycota</taxon>
        <taxon>Pezizomycotina</taxon>
        <taxon>Sordariomycetes</taxon>
        <taxon>Hypocreomycetidae</taxon>
        <taxon>Glomerellales</taxon>
        <taxon>Glomerellaceae</taxon>
        <taxon>Colletotrichum</taxon>
        <taxon>Colletotrichum truncatum species complex</taxon>
    </lineage>
</organism>
<evidence type="ECO:0000313" key="2">
    <source>
        <dbReference type="Proteomes" id="UP000805649"/>
    </source>
</evidence>
<comment type="caution">
    <text evidence="1">The sequence shown here is derived from an EMBL/GenBank/DDBJ whole genome shotgun (WGS) entry which is preliminary data.</text>
</comment>
<proteinExistence type="predicted"/>
<evidence type="ECO:0000313" key="1">
    <source>
        <dbReference type="EMBL" id="KAL0929349.1"/>
    </source>
</evidence>
<name>A0ACC3YBX8_COLTU</name>
<sequence length="327" mass="35981">MSSLSYDSLQRLEKGEPADTLNFSPVTLEAVQHLAAGRPWEDMQHETQVRTNDLMTYFPSLFNSKPLTAAPSVVPSDISRLNSWPSTPARLPQEALLDRQARSWHYPRDEPSRMGDLLSSPPLAPRPAAPASVHTPIDLATSQFLSGLQLAATPPRPINASIRDDSRTHQHYNLPTPIPAVQPSARTNEQARLDELTQIHRLSLRRWRELLDKVFDEEETMASIEMEASRLQHTIASVGMVSPSNTKKTPHAGGSDFGIRGLCDPFIVDAGGGAKDDDDGQGSSSEMNCKTHQKKKKKKNKKQRSKHGKGKEKDVVGSASEEATTGN</sequence>